<evidence type="ECO:0000313" key="2">
    <source>
        <dbReference type="EMBL" id="MDQ0359657.1"/>
    </source>
</evidence>
<feature type="domain" description="Phosphodiester glycosidase" evidence="1">
    <location>
        <begin position="136"/>
        <end position="309"/>
    </location>
</feature>
<evidence type="ECO:0000259" key="1">
    <source>
        <dbReference type="Pfam" id="PF09992"/>
    </source>
</evidence>
<comment type="caution">
    <text evidence="2">The sequence shown here is derived from an EMBL/GenBank/DDBJ whole genome shotgun (WGS) entry which is preliminary data.</text>
</comment>
<dbReference type="EMBL" id="JAUSUR010000001">
    <property type="protein sequence ID" value="MDQ0359657.1"/>
    <property type="molecule type" value="Genomic_DNA"/>
</dbReference>
<dbReference type="PANTHER" id="PTHR40446:SF2">
    <property type="entry name" value="N-ACETYLGLUCOSAMINE-1-PHOSPHODIESTER ALPHA-N-ACETYLGLUCOSAMINIDASE"/>
    <property type="match status" value="1"/>
</dbReference>
<keyword evidence="3" id="KW-1185">Reference proteome</keyword>
<accession>A0ABU0DYE3</accession>
<dbReference type="Pfam" id="PF09992">
    <property type="entry name" value="NAGPA"/>
    <property type="match status" value="1"/>
</dbReference>
<dbReference type="RefSeq" id="WP_307404955.1">
    <property type="nucleotide sequence ID" value="NZ_JAUSUR010000001.1"/>
</dbReference>
<protein>
    <submittedName>
        <fullName evidence="2">Exopolysaccharide biosynthesis protein</fullName>
    </submittedName>
</protein>
<gene>
    <name evidence="2" type="ORF">J2S15_000388</name>
</gene>
<organism evidence="2 3">
    <name type="scientific">Breznakia pachnodae</name>
    <dbReference type="NCBI Taxonomy" id="265178"/>
    <lineage>
        <taxon>Bacteria</taxon>
        <taxon>Bacillati</taxon>
        <taxon>Bacillota</taxon>
        <taxon>Erysipelotrichia</taxon>
        <taxon>Erysipelotrichales</taxon>
        <taxon>Erysipelotrichaceae</taxon>
        <taxon>Breznakia</taxon>
    </lineage>
</organism>
<dbReference type="InterPro" id="IPR018711">
    <property type="entry name" value="NAGPA"/>
</dbReference>
<reference evidence="2 3" key="1">
    <citation type="submission" date="2023-07" db="EMBL/GenBank/DDBJ databases">
        <title>Genomic Encyclopedia of Type Strains, Phase IV (KMG-IV): sequencing the most valuable type-strain genomes for metagenomic binning, comparative biology and taxonomic classification.</title>
        <authorList>
            <person name="Goeker M."/>
        </authorList>
    </citation>
    <scope>NUCLEOTIDE SEQUENCE [LARGE SCALE GENOMIC DNA]</scope>
    <source>
        <strain evidence="2 3">DSM 16784</strain>
    </source>
</reference>
<dbReference type="Proteomes" id="UP001230220">
    <property type="component" value="Unassembled WGS sequence"/>
</dbReference>
<evidence type="ECO:0000313" key="3">
    <source>
        <dbReference type="Proteomes" id="UP001230220"/>
    </source>
</evidence>
<sequence length="310" mass="33700">MRKIMKRIVVVLLVITLFCAGGIFVFFKTDLFATYRDLWVQTAMSTASHQFLATWFLSDDEIEEILNKYEVENTTNSTGEGISVNNKEQEITIEEISNNNYEGYVVMISDPTSVSLVDTLDGDSGTKLSQTVEESGAVVAMNAGGYSVSRRGGNGTLNSLTIIDEELLYGEENEVYSMIGLTSDGILKLGNYTYDEAIEQGINDAISFGPFLIVDGVNQITDTSTGGLQPRSTIGQTSDGTIIFVVIEGRSTSSVGATLYDLQEIMQEYGAYNAANLDGGGSSTLYYEGKLVNELSNGKEREIPTAFIVI</sequence>
<dbReference type="PANTHER" id="PTHR40446">
    <property type="entry name" value="N-ACETYLGLUCOSAMINE-1-PHOSPHODIESTER ALPHA-N-ACETYLGLUCOSAMINIDASE"/>
    <property type="match status" value="1"/>
</dbReference>
<proteinExistence type="predicted"/>
<name>A0ABU0DYE3_9FIRM</name>